<dbReference type="Pfam" id="PF02275">
    <property type="entry name" value="CBAH"/>
    <property type="match status" value="1"/>
</dbReference>
<evidence type="ECO:0000259" key="10">
    <source>
        <dbReference type="Pfam" id="PF02275"/>
    </source>
</evidence>
<dbReference type="EC" id="3.5.1.24" evidence="5"/>
<evidence type="ECO:0000313" key="11">
    <source>
        <dbReference type="EMBL" id="GGH30259.1"/>
    </source>
</evidence>
<evidence type="ECO:0000256" key="7">
    <source>
        <dbReference type="ARBA" id="ARBA00044806"/>
    </source>
</evidence>
<accession>A0ABQ1YL78</accession>
<comment type="pathway">
    <text evidence="1">Lipid metabolism; bile acid biosynthesis.</text>
</comment>
<organism evidence="11 12">
    <name type="scientific">Paenibacillus segetis</name>
    <dbReference type="NCBI Taxonomy" id="1325360"/>
    <lineage>
        <taxon>Bacteria</taxon>
        <taxon>Bacillati</taxon>
        <taxon>Bacillota</taxon>
        <taxon>Bacilli</taxon>
        <taxon>Bacillales</taxon>
        <taxon>Paenibacillaceae</taxon>
        <taxon>Paenibacillus</taxon>
    </lineage>
</organism>
<evidence type="ECO:0000256" key="8">
    <source>
        <dbReference type="ARBA" id="ARBA00047285"/>
    </source>
</evidence>
<reference evidence="12" key="1">
    <citation type="journal article" date="2019" name="Int. J. Syst. Evol. Microbiol.">
        <title>The Global Catalogue of Microorganisms (GCM) 10K type strain sequencing project: providing services to taxonomists for standard genome sequencing and annotation.</title>
        <authorList>
            <consortium name="The Broad Institute Genomics Platform"/>
            <consortium name="The Broad Institute Genome Sequencing Center for Infectious Disease"/>
            <person name="Wu L."/>
            <person name="Ma J."/>
        </authorList>
    </citation>
    <scope>NUCLEOTIDE SEQUENCE [LARGE SCALE GENOMIC DNA]</scope>
    <source>
        <strain evidence="12">CGMCC 1.12769</strain>
    </source>
</reference>
<dbReference type="InterPro" id="IPR052193">
    <property type="entry name" value="Peptidase_C59"/>
</dbReference>
<keyword evidence="3 11" id="KW-0378">Hydrolase</keyword>
<comment type="catalytic activity">
    <reaction evidence="9">
        <text>taurodeoxycholate + H2O = deoxycholate + taurine</text>
        <dbReference type="Rhea" id="RHEA:47556"/>
        <dbReference type="ChEBI" id="CHEBI:15377"/>
        <dbReference type="ChEBI" id="CHEBI:23614"/>
        <dbReference type="ChEBI" id="CHEBI:36261"/>
        <dbReference type="ChEBI" id="CHEBI:507393"/>
    </reaction>
    <physiologicalReaction direction="left-to-right" evidence="9">
        <dbReference type="Rhea" id="RHEA:47557"/>
    </physiologicalReaction>
</comment>
<evidence type="ECO:0000313" key="12">
    <source>
        <dbReference type="Proteomes" id="UP000659344"/>
    </source>
</evidence>
<evidence type="ECO:0000256" key="5">
    <source>
        <dbReference type="ARBA" id="ARBA00044769"/>
    </source>
</evidence>
<sequence>MCTALTLTSKDGFHFFGRNMDIDYNFNQSVIFVPRNLDWENVVNGESNKTKYALLGMGTLMNNHPLLADGMNEKGLGCAGLNFLGFAHFEENRLAGKVNLGPYDLMLWILSNFGSVSEVKSALEEVNLINKPFAPKLPVPTLHWMVHDKNEESIVIETTPDRIAVYDNKIGVLTNQPAFDWHIMNLNQYMALSPMQPETTTWHKQQLEPIGNGLGLKGLPGDFYPSSRFVRSAFLKNHAAFLDTKESTISEFFHILGNVAPIGGSVITQEGKQFITLYSSCMCLENGVYYYNTYNNSQINAIDMFKEDLDGHEIKVFKYPDTQAINFQN</sequence>
<dbReference type="InterPro" id="IPR029132">
    <property type="entry name" value="CBAH/NAAA_C"/>
</dbReference>
<dbReference type="GO" id="GO:0016787">
    <property type="term" value="F:hydrolase activity"/>
    <property type="evidence" value="ECO:0007669"/>
    <property type="project" value="UniProtKB-KW"/>
</dbReference>
<dbReference type="PANTHER" id="PTHR35527:SF2">
    <property type="entry name" value="HYDROLASE"/>
    <property type="match status" value="1"/>
</dbReference>
<comment type="similarity">
    <text evidence="2">Belongs to the peptidase C59 family.</text>
</comment>
<evidence type="ECO:0000256" key="4">
    <source>
        <dbReference type="ARBA" id="ARBA00023098"/>
    </source>
</evidence>
<keyword evidence="4" id="KW-0443">Lipid metabolism</keyword>
<evidence type="ECO:0000256" key="3">
    <source>
        <dbReference type="ARBA" id="ARBA00022801"/>
    </source>
</evidence>
<dbReference type="SUPFAM" id="SSF56235">
    <property type="entry name" value="N-terminal nucleophile aminohydrolases (Ntn hydrolases)"/>
    <property type="match status" value="1"/>
</dbReference>
<evidence type="ECO:0000256" key="1">
    <source>
        <dbReference type="ARBA" id="ARBA00004860"/>
    </source>
</evidence>
<dbReference type="CDD" id="cd00542">
    <property type="entry name" value="Ntn_PVA"/>
    <property type="match status" value="1"/>
</dbReference>
<dbReference type="InterPro" id="IPR029055">
    <property type="entry name" value="Ntn_hydrolases_N"/>
</dbReference>
<dbReference type="NCBIfam" id="NF038245">
    <property type="entry name" value="bile_salt_hydro"/>
    <property type="match status" value="1"/>
</dbReference>
<feature type="domain" description="Choloylglycine hydrolase/NAAA C-terminal" evidence="10">
    <location>
        <begin position="2"/>
        <end position="316"/>
    </location>
</feature>
<comment type="catalytic activity">
    <reaction evidence="8">
        <text>cholate + taurine = taurocholate + H2O</text>
        <dbReference type="Rhea" id="RHEA:47108"/>
        <dbReference type="ChEBI" id="CHEBI:15377"/>
        <dbReference type="ChEBI" id="CHEBI:29747"/>
        <dbReference type="ChEBI" id="CHEBI:36257"/>
        <dbReference type="ChEBI" id="CHEBI:507393"/>
    </reaction>
    <physiologicalReaction direction="right-to-left" evidence="8">
        <dbReference type="Rhea" id="RHEA:47110"/>
    </physiologicalReaction>
</comment>
<dbReference type="PANTHER" id="PTHR35527">
    <property type="entry name" value="CHOLOYLGLYCINE HYDROLASE"/>
    <property type="match status" value="1"/>
</dbReference>
<dbReference type="Gene3D" id="3.60.60.10">
    <property type="entry name" value="Penicillin V Acylase, Chain A"/>
    <property type="match status" value="1"/>
</dbReference>
<evidence type="ECO:0000256" key="2">
    <source>
        <dbReference type="ARBA" id="ARBA00006625"/>
    </source>
</evidence>
<dbReference type="RefSeq" id="WP_188540986.1">
    <property type="nucleotide sequence ID" value="NZ_BMFT01000002.1"/>
</dbReference>
<protein>
    <recommendedName>
        <fullName evidence="5">choloylglycine hydrolase</fullName>
        <ecNumber evidence="5">3.5.1.24</ecNumber>
    </recommendedName>
    <alternativeName>
        <fullName evidence="6">Bile salt hydrolase</fullName>
    </alternativeName>
    <alternativeName>
        <fullName evidence="7">Choloylglycine hydrolase</fullName>
    </alternativeName>
</protein>
<evidence type="ECO:0000256" key="9">
    <source>
        <dbReference type="ARBA" id="ARBA00048897"/>
    </source>
</evidence>
<dbReference type="InterPro" id="IPR047711">
    <property type="entry name" value="CBAH"/>
</dbReference>
<name>A0ABQ1YL78_9BACL</name>
<comment type="caution">
    <text evidence="11">The sequence shown here is derived from an EMBL/GenBank/DDBJ whole genome shotgun (WGS) entry which is preliminary data.</text>
</comment>
<dbReference type="EMBL" id="BMFT01000002">
    <property type="protein sequence ID" value="GGH30259.1"/>
    <property type="molecule type" value="Genomic_DNA"/>
</dbReference>
<gene>
    <name evidence="11" type="ORF">GCM10008013_33250</name>
</gene>
<keyword evidence="12" id="KW-1185">Reference proteome</keyword>
<evidence type="ECO:0000256" key="6">
    <source>
        <dbReference type="ARBA" id="ARBA00044804"/>
    </source>
</evidence>
<dbReference type="Proteomes" id="UP000659344">
    <property type="component" value="Unassembled WGS sequence"/>
</dbReference>
<proteinExistence type="inferred from homology"/>